<keyword evidence="9" id="KW-1185">Reference proteome</keyword>
<evidence type="ECO:0000256" key="3">
    <source>
        <dbReference type="ARBA" id="ARBA00022801"/>
    </source>
</evidence>
<feature type="coiled-coil region" evidence="5">
    <location>
        <begin position="52"/>
        <end position="83"/>
    </location>
</feature>
<dbReference type="Proteomes" id="UP000011087">
    <property type="component" value="Unassembled WGS sequence"/>
</dbReference>
<dbReference type="KEGG" id="gtt:GUITHDRAFT_132787"/>
<keyword evidence="2" id="KW-0645">Protease</keyword>
<keyword evidence="3" id="KW-0378">Hydrolase</keyword>
<evidence type="ECO:0000313" key="7">
    <source>
        <dbReference type="EMBL" id="EKX53713.1"/>
    </source>
</evidence>
<dbReference type="Gene3D" id="3.40.395.10">
    <property type="entry name" value="Adenoviral Proteinase, Chain A"/>
    <property type="match status" value="1"/>
</dbReference>
<keyword evidence="5" id="KW-0175">Coiled coil</keyword>
<dbReference type="STRING" id="905079.L1K014"/>
<evidence type="ECO:0000259" key="6">
    <source>
        <dbReference type="PROSITE" id="PS50600"/>
    </source>
</evidence>
<dbReference type="OrthoDB" id="1939479at2759"/>
<dbReference type="GO" id="GO:0006508">
    <property type="term" value="P:proteolysis"/>
    <property type="evidence" value="ECO:0007669"/>
    <property type="project" value="UniProtKB-KW"/>
</dbReference>
<dbReference type="InterPro" id="IPR003653">
    <property type="entry name" value="Peptidase_C48_C"/>
</dbReference>
<protein>
    <recommendedName>
        <fullName evidence="6">Ubiquitin-like protease family profile domain-containing protein</fullName>
    </recommendedName>
</protein>
<dbReference type="GeneID" id="17310532"/>
<dbReference type="EnsemblProtists" id="EKX53713">
    <property type="protein sequence ID" value="EKX53713"/>
    <property type="gene ID" value="GUITHDRAFT_132787"/>
</dbReference>
<dbReference type="InterPro" id="IPR038765">
    <property type="entry name" value="Papain-like_cys_pep_sf"/>
</dbReference>
<evidence type="ECO:0000313" key="9">
    <source>
        <dbReference type="Proteomes" id="UP000011087"/>
    </source>
</evidence>
<evidence type="ECO:0000256" key="4">
    <source>
        <dbReference type="ARBA" id="ARBA00022807"/>
    </source>
</evidence>
<dbReference type="AlphaFoldDB" id="L1K014"/>
<dbReference type="GO" id="GO:0016929">
    <property type="term" value="F:deSUMOylase activity"/>
    <property type="evidence" value="ECO:0007669"/>
    <property type="project" value="TreeGrafter"/>
</dbReference>
<reference evidence="8" key="3">
    <citation type="submission" date="2016-03" db="UniProtKB">
        <authorList>
            <consortium name="EnsemblProtists"/>
        </authorList>
    </citation>
    <scope>IDENTIFICATION</scope>
</reference>
<comment type="similarity">
    <text evidence="1">Belongs to the peptidase C48 family.</text>
</comment>
<dbReference type="HOGENOM" id="CLU_024324_5_0_1"/>
<accession>L1K014</accession>
<dbReference type="GO" id="GO:0016926">
    <property type="term" value="P:protein desumoylation"/>
    <property type="evidence" value="ECO:0007669"/>
    <property type="project" value="TreeGrafter"/>
</dbReference>
<dbReference type="EMBL" id="JH992969">
    <property type="protein sequence ID" value="EKX53713.1"/>
    <property type="molecule type" value="Genomic_DNA"/>
</dbReference>
<evidence type="ECO:0000313" key="8">
    <source>
        <dbReference type="EnsemblProtists" id="EKX53713"/>
    </source>
</evidence>
<reference evidence="7 9" key="1">
    <citation type="journal article" date="2012" name="Nature">
        <title>Algal genomes reveal evolutionary mosaicism and the fate of nucleomorphs.</title>
        <authorList>
            <consortium name="DOE Joint Genome Institute"/>
            <person name="Curtis B.A."/>
            <person name="Tanifuji G."/>
            <person name="Burki F."/>
            <person name="Gruber A."/>
            <person name="Irimia M."/>
            <person name="Maruyama S."/>
            <person name="Arias M.C."/>
            <person name="Ball S.G."/>
            <person name="Gile G.H."/>
            <person name="Hirakawa Y."/>
            <person name="Hopkins J.F."/>
            <person name="Kuo A."/>
            <person name="Rensing S.A."/>
            <person name="Schmutz J."/>
            <person name="Symeonidi A."/>
            <person name="Elias M."/>
            <person name="Eveleigh R.J."/>
            <person name="Herman E.K."/>
            <person name="Klute M.J."/>
            <person name="Nakayama T."/>
            <person name="Obornik M."/>
            <person name="Reyes-Prieto A."/>
            <person name="Armbrust E.V."/>
            <person name="Aves S.J."/>
            <person name="Beiko R.G."/>
            <person name="Coutinho P."/>
            <person name="Dacks J.B."/>
            <person name="Durnford D.G."/>
            <person name="Fast N.M."/>
            <person name="Green B.R."/>
            <person name="Grisdale C.J."/>
            <person name="Hempel F."/>
            <person name="Henrissat B."/>
            <person name="Hoppner M.P."/>
            <person name="Ishida K."/>
            <person name="Kim E."/>
            <person name="Koreny L."/>
            <person name="Kroth P.G."/>
            <person name="Liu Y."/>
            <person name="Malik S.B."/>
            <person name="Maier U.G."/>
            <person name="McRose D."/>
            <person name="Mock T."/>
            <person name="Neilson J.A."/>
            <person name="Onodera N.T."/>
            <person name="Poole A.M."/>
            <person name="Pritham E.J."/>
            <person name="Richards T.A."/>
            <person name="Rocap G."/>
            <person name="Roy S.W."/>
            <person name="Sarai C."/>
            <person name="Schaack S."/>
            <person name="Shirato S."/>
            <person name="Slamovits C.H."/>
            <person name="Spencer D.F."/>
            <person name="Suzuki S."/>
            <person name="Worden A.Z."/>
            <person name="Zauner S."/>
            <person name="Barry K."/>
            <person name="Bell C."/>
            <person name="Bharti A.K."/>
            <person name="Crow J.A."/>
            <person name="Grimwood J."/>
            <person name="Kramer R."/>
            <person name="Lindquist E."/>
            <person name="Lucas S."/>
            <person name="Salamov A."/>
            <person name="McFadden G.I."/>
            <person name="Lane C.E."/>
            <person name="Keeling P.J."/>
            <person name="Gray M.W."/>
            <person name="Grigoriev I.V."/>
            <person name="Archibald J.M."/>
        </authorList>
    </citation>
    <scope>NUCLEOTIDE SEQUENCE</scope>
    <source>
        <strain evidence="7 9">CCMP2712</strain>
    </source>
</reference>
<name>L1K014_GUITC</name>
<keyword evidence="4" id="KW-0788">Thiol protease</keyword>
<evidence type="ECO:0000256" key="1">
    <source>
        <dbReference type="ARBA" id="ARBA00005234"/>
    </source>
</evidence>
<evidence type="ECO:0000256" key="2">
    <source>
        <dbReference type="ARBA" id="ARBA00022670"/>
    </source>
</evidence>
<dbReference type="SUPFAM" id="SSF54001">
    <property type="entry name" value="Cysteine proteinases"/>
    <property type="match status" value="1"/>
</dbReference>
<dbReference type="Pfam" id="PF02902">
    <property type="entry name" value="Peptidase_C48"/>
    <property type="match status" value="1"/>
</dbReference>
<dbReference type="RefSeq" id="XP_005840693.1">
    <property type="nucleotide sequence ID" value="XM_005840636.1"/>
</dbReference>
<dbReference type="PaxDb" id="55529-EKX53713"/>
<dbReference type="GO" id="GO:0005634">
    <property type="term" value="C:nucleus"/>
    <property type="evidence" value="ECO:0007669"/>
    <property type="project" value="TreeGrafter"/>
</dbReference>
<proteinExistence type="inferred from homology"/>
<sequence length="368" mass="42348">MQEKHYKESSHSPHEFSPTWNAFRSSPLAHSHLNSVTQYLPMNVHERILLKTALLERKLADVELEKQLQKEEYEAKLQALTSQLSASAVTEGPKTPLELARGGSVDGRLLDTILAQLGPKELIADRFDIDVTREKLECMRDGVWLNSEVITWWLEWWREEHGGGSQGKMPKPCEPGKEKEMGPRCWFANTYFYTKLLDEENKVYSYKNVRRWTKKINVFDCDKMIIPINQDNVHWFCACIDFKNKRTEVYDSLGSNKHEWIKDELKDKQSVSPVAGRGHVGLEAPLPSRDEVPRQLNCCDCGVGGMGRRRLKVTSTQVFACMFAAYLSIGRKFDFSQKDIDLIRRWMIQTIYKEGVKMGQVRAGLCSV</sequence>
<dbReference type="PANTHER" id="PTHR12606">
    <property type="entry name" value="SENTRIN/SUMO-SPECIFIC PROTEASE"/>
    <property type="match status" value="1"/>
</dbReference>
<dbReference type="PANTHER" id="PTHR12606:SF1">
    <property type="entry name" value="UBIQUITIN-LIKE-SPECIFIC PROTEASE 1A"/>
    <property type="match status" value="1"/>
</dbReference>
<evidence type="ECO:0000256" key="5">
    <source>
        <dbReference type="SAM" id="Coils"/>
    </source>
</evidence>
<feature type="domain" description="Ubiquitin-like protease family profile" evidence="6">
    <location>
        <begin position="129"/>
        <end position="312"/>
    </location>
</feature>
<dbReference type="OMA" id="HISKYLQ"/>
<dbReference type="eggNOG" id="KOG0778">
    <property type="taxonomic scope" value="Eukaryota"/>
</dbReference>
<organism evidence="7">
    <name type="scientific">Guillardia theta (strain CCMP2712)</name>
    <name type="common">Cryptophyte</name>
    <dbReference type="NCBI Taxonomy" id="905079"/>
    <lineage>
        <taxon>Eukaryota</taxon>
        <taxon>Cryptophyceae</taxon>
        <taxon>Pyrenomonadales</taxon>
        <taxon>Geminigeraceae</taxon>
        <taxon>Guillardia</taxon>
    </lineage>
</organism>
<dbReference type="PROSITE" id="PS50600">
    <property type="entry name" value="ULP_PROTEASE"/>
    <property type="match status" value="1"/>
</dbReference>
<gene>
    <name evidence="7" type="ORF">GUITHDRAFT_132787</name>
</gene>
<reference evidence="9" key="2">
    <citation type="submission" date="2012-11" db="EMBL/GenBank/DDBJ databases">
        <authorList>
            <person name="Kuo A."/>
            <person name="Curtis B.A."/>
            <person name="Tanifuji G."/>
            <person name="Burki F."/>
            <person name="Gruber A."/>
            <person name="Irimia M."/>
            <person name="Maruyama S."/>
            <person name="Arias M.C."/>
            <person name="Ball S.G."/>
            <person name="Gile G.H."/>
            <person name="Hirakawa Y."/>
            <person name="Hopkins J.F."/>
            <person name="Rensing S.A."/>
            <person name="Schmutz J."/>
            <person name="Symeonidi A."/>
            <person name="Elias M."/>
            <person name="Eveleigh R.J."/>
            <person name="Herman E.K."/>
            <person name="Klute M.J."/>
            <person name="Nakayama T."/>
            <person name="Obornik M."/>
            <person name="Reyes-Prieto A."/>
            <person name="Armbrust E.V."/>
            <person name="Aves S.J."/>
            <person name="Beiko R.G."/>
            <person name="Coutinho P."/>
            <person name="Dacks J.B."/>
            <person name="Durnford D.G."/>
            <person name="Fast N.M."/>
            <person name="Green B.R."/>
            <person name="Grisdale C."/>
            <person name="Hempe F."/>
            <person name="Henrissat B."/>
            <person name="Hoppner M.P."/>
            <person name="Ishida K.-I."/>
            <person name="Kim E."/>
            <person name="Koreny L."/>
            <person name="Kroth P.G."/>
            <person name="Liu Y."/>
            <person name="Malik S.-B."/>
            <person name="Maier U.G."/>
            <person name="McRose D."/>
            <person name="Mock T."/>
            <person name="Neilson J.A."/>
            <person name="Onodera N.T."/>
            <person name="Poole A.M."/>
            <person name="Pritham E.J."/>
            <person name="Richards T.A."/>
            <person name="Rocap G."/>
            <person name="Roy S.W."/>
            <person name="Sarai C."/>
            <person name="Schaack S."/>
            <person name="Shirato S."/>
            <person name="Slamovits C.H."/>
            <person name="Spencer D.F."/>
            <person name="Suzuki S."/>
            <person name="Worden A.Z."/>
            <person name="Zauner S."/>
            <person name="Barry K."/>
            <person name="Bell C."/>
            <person name="Bharti A.K."/>
            <person name="Crow J.A."/>
            <person name="Grimwood J."/>
            <person name="Kramer R."/>
            <person name="Lindquist E."/>
            <person name="Lucas S."/>
            <person name="Salamov A."/>
            <person name="McFadden G.I."/>
            <person name="Lane C.E."/>
            <person name="Keeling P.J."/>
            <person name="Gray M.W."/>
            <person name="Grigoriev I.V."/>
            <person name="Archibald J.M."/>
        </authorList>
    </citation>
    <scope>NUCLEOTIDE SEQUENCE</scope>
    <source>
        <strain evidence="9">CCMP2712</strain>
    </source>
</reference>